<name>A0A8K0JIG3_9TREE</name>
<dbReference type="SMART" id="SM00672">
    <property type="entry name" value="CAP10"/>
    <property type="match status" value="1"/>
</dbReference>
<gene>
    <name evidence="3" type="ORF">FFLO_04629</name>
</gene>
<reference evidence="3" key="1">
    <citation type="submission" date="2020-04" db="EMBL/GenBank/DDBJ databases">
        <title>Analysis of mating type loci in Filobasidium floriforme.</title>
        <authorList>
            <person name="Nowrousian M."/>
        </authorList>
    </citation>
    <scope>NUCLEOTIDE SEQUENCE</scope>
    <source>
        <strain evidence="3">CBS 6242</strain>
    </source>
</reference>
<dbReference type="Pfam" id="PF05686">
    <property type="entry name" value="Glyco_transf_90"/>
    <property type="match status" value="1"/>
</dbReference>
<evidence type="ECO:0000256" key="1">
    <source>
        <dbReference type="SAM" id="MobiDB-lite"/>
    </source>
</evidence>
<dbReference type="InterPro" id="IPR051091">
    <property type="entry name" value="O-Glucosyltr/Glycosyltrsf_90"/>
</dbReference>
<comment type="caution">
    <text evidence="3">The sequence shown here is derived from an EMBL/GenBank/DDBJ whole genome shotgun (WGS) entry which is preliminary data.</text>
</comment>
<dbReference type="PANTHER" id="PTHR12203">
    <property type="entry name" value="KDEL LYS-ASP-GLU-LEU CONTAINING - RELATED"/>
    <property type="match status" value="1"/>
</dbReference>
<sequence>MEKKTSNSNPTGRANAPLSSKSKSKSKKQQRVKSSASKNNLHPISKGVLAVDTSLPVTAHPIVQLAEHARKEWDSKVARQSKTLLQAVNEYKKRNRGRAPPRGFDKWWKLVKEHDVQLPDEYDQINADLALFRALSPSELNHRIDDALEYADTFHLILDDGEISTGGTFSDAEIEGARDRMSGQVDLLEEFGIPAWMPDFRAVFGVHDTPMGFIGADHRSDLLNAVEDDEYYDPSEELDVSVRGWAAGCAPGSAMRKAARGLDIAKPPKKSFVADISANTDLCSHPHLIDIHGITAGKAPNVAGRLEAMFSLSKTSLHTDVLAVPVEQWVESLPSIEWSERNNSKLLWRGSNTGVYHSSATPWRESHRTRLVRTTNKYADGEIDILPTPAMVASEKKVPTLQEAMQHLHKGTANARLFDISFAGRPIQCEVSDGTCRELAEEYDFKTTLMTFEEALEYKYVLDVDGNSWSARTQRLLMGGSLLFKSSINPEWWSDRIQPWVHYVPINIDYSDLHDAFTYFHGDVRGVGGNTELAERMAKEGQKWAKTHWRRVDMAAYMSRLYLEWARLVAPNRRSMDFVYHESMEV</sequence>
<feature type="compositionally biased region" description="Polar residues" evidence="1">
    <location>
        <begin position="1"/>
        <end position="12"/>
    </location>
</feature>
<evidence type="ECO:0000259" key="2">
    <source>
        <dbReference type="SMART" id="SM00672"/>
    </source>
</evidence>
<keyword evidence="4" id="KW-1185">Reference proteome</keyword>
<organism evidence="3 4">
    <name type="scientific">Filobasidium floriforme</name>
    <dbReference type="NCBI Taxonomy" id="5210"/>
    <lineage>
        <taxon>Eukaryota</taxon>
        <taxon>Fungi</taxon>
        <taxon>Dikarya</taxon>
        <taxon>Basidiomycota</taxon>
        <taxon>Agaricomycotina</taxon>
        <taxon>Tremellomycetes</taxon>
        <taxon>Filobasidiales</taxon>
        <taxon>Filobasidiaceae</taxon>
        <taxon>Filobasidium</taxon>
    </lineage>
</organism>
<feature type="domain" description="Glycosyl transferase CAP10" evidence="2">
    <location>
        <begin position="288"/>
        <end position="572"/>
    </location>
</feature>
<dbReference type="InterPro" id="IPR006598">
    <property type="entry name" value="CAP10"/>
</dbReference>
<evidence type="ECO:0000313" key="4">
    <source>
        <dbReference type="Proteomes" id="UP000812966"/>
    </source>
</evidence>
<feature type="compositionally biased region" description="Basic residues" evidence="1">
    <location>
        <begin position="22"/>
        <end position="31"/>
    </location>
</feature>
<dbReference type="PANTHER" id="PTHR12203:SF118">
    <property type="entry name" value="BETA-1,2-XYLOSYLTRANSFERASE 1"/>
    <property type="match status" value="1"/>
</dbReference>
<dbReference type="AlphaFoldDB" id="A0A8K0JIG3"/>
<dbReference type="EMBL" id="JABELV010000101">
    <property type="protein sequence ID" value="KAG7531018.1"/>
    <property type="molecule type" value="Genomic_DNA"/>
</dbReference>
<evidence type="ECO:0000313" key="3">
    <source>
        <dbReference type="EMBL" id="KAG7531018.1"/>
    </source>
</evidence>
<protein>
    <recommendedName>
        <fullName evidence="2">Glycosyl transferase CAP10 domain-containing protein</fullName>
    </recommendedName>
</protein>
<accession>A0A8K0JIG3</accession>
<proteinExistence type="predicted"/>
<feature type="region of interest" description="Disordered" evidence="1">
    <location>
        <begin position="1"/>
        <end position="41"/>
    </location>
</feature>
<dbReference type="Proteomes" id="UP000812966">
    <property type="component" value="Unassembled WGS sequence"/>
</dbReference>